<feature type="binding site" evidence="12">
    <location>
        <position position="105"/>
    </location>
    <ligand>
        <name>substrate</name>
    </ligand>
</feature>
<evidence type="ECO:0000256" key="13">
    <source>
        <dbReference type="PIRSR" id="PIRSR605959-3"/>
    </source>
</evidence>
<dbReference type="PANTHER" id="PTHR43069:SF2">
    <property type="entry name" value="FUMARYLACETOACETASE"/>
    <property type="match status" value="1"/>
</dbReference>
<organism evidence="16 17">
    <name type="scientific">Klenkia brasiliensis</name>
    <dbReference type="NCBI Taxonomy" id="333142"/>
    <lineage>
        <taxon>Bacteria</taxon>
        <taxon>Bacillati</taxon>
        <taxon>Actinomycetota</taxon>
        <taxon>Actinomycetes</taxon>
        <taxon>Geodermatophilales</taxon>
        <taxon>Geodermatophilaceae</taxon>
        <taxon>Klenkia</taxon>
    </lineage>
</organism>
<comment type="cofactor">
    <cofactor evidence="1 13">
        <name>Ca(2+)</name>
        <dbReference type="ChEBI" id="CHEBI:29108"/>
    </cofactor>
</comment>
<dbReference type="EMBL" id="FNCF01000003">
    <property type="protein sequence ID" value="SDG32391.1"/>
    <property type="molecule type" value="Genomic_DNA"/>
</dbReference>
<evidence type="ECO:0000256" key="4">
    <source>
        <dbReference type="ARBA" id="ARBA00012094"/>
    </source>
</evidence>
<feature type="binding site" evidence="12">
    <location>
        <position position="304"/>
    </location>
    <ligand>
        <name>substrate</name>
    </ligand>
</feature>
<dbReference type="RefSeq" id="WP_242658323.1">
    <property type="nucleotide sequence ID" value="NZ_FNCF01000003.1"/>
</dbReference>
<feature type="binding site" evidence="13">
    <location>
        <position position="192"/>
    </location>
    <ligand>
        <name>Ca(2+)</name>
        <dbReference type="ChEBI" id="CHEBI:29108"/>
    </ligand>
</feature>
<feature type="binding site" evidence="13">
    <location>
        <position position="212"/>
    </location>
    <ligand>
        <name>Mg(2+)</name>
        <dbReference type="ChEBI" id="CHEBI:18420"/>
    </ligand>
</feature>
<evidence type="ECO:0000256" key="11">
    <source>
        <dbReference type="PIRSR" id="PIRSR605959-1"/>
    </source>
</evidence>
<feature type="active site" description="Proton acceptor" evidence="11">
    <location>
        <position position="96"/>
    </location>
</feature>
<evidence type="ECO:0000256" key="10">
    <source>
        <dbReference type="ARBA" id="ARBA00023232"/>
    </source>
</evidence>
<dbReference type="InterPro" id="IPR005959">
    <property type="entry name" value="Fumarylacetoacetase"/>
</dbReference>
<dbReference type="PANTHER" id="PTHR43069">
    <property type="entry name" value="FUMARYLACETOACETASE"/>
    <property type="match status" value="1"/>
</dbReference>
<feature type="binding site" evidence="13">
    <location>
        <position position="89"/>
    </location>
    <ligand>
        <name>Ca(2+)</name>
        <dbReference type="ChEBI" id="CHEBI:29108"/>
    </ligand>
</feature>
<feature type="binding site" evidence="13">
    <location>
        <position position="160"/>
    </location>
    <ligand>
        <name>Ca(2+)</name>
        <dbReference type="ChEBI" id="CHEBI:29108"/>
    </ligand>
</feature>
<keyword evidence="10" id="KW-0585">Phenylalanine catabolism</keyword>
<feature type="domain" description="Fumarylacetoacetase N-terminal" evidence="15">
    <location>
        <begin position="4"/>
        <end position="65"/>
    </location>
</feature>
<proteinExistence type="predicted"/>
<protein>
    <recommendedName>
        <fullName evidence="4">fumarylacetoacetase</fullName>
        <ecNumber evidence="4">3.7.1.2</ecNumber>
    </recommendedName>
</protein>
<dbReference type="Gene3D" id="2.30.30.230">
    <property type="entry name" value="Fumarylacetoacetase, N-terminal domain"/>
    <property type="match status" value="1"/>
</dbReference>
<evidence type="ECO:0000256" key="12">
    <source>
        <dbReference type="PIRSR" id="PIRSR605959-2"/>
    </source>
</evidence>
<evidence type="ECO:0000256" key="9">
    <source>
        <dbReference type="ARBA" id="ARBA00022878"/>
    </source>
</evidence>
<keyword evidence="6 16" id="KW-0378">Hydrolase</keyword>
<comment type="pathway">
    <text evidence="3">Amino-acid degradation; L-phenylalanine degradation; acetoacetate and fumarate from L-phenylalanine: step 6/6.</text>
</comment>
<evidence type="ECO:0000256" key="3">
    <source>
        <dbReference type="ARBA" id="ARBA00004782"/>
    </source>
</evidence>
<feature type="binding site" evidence="12">
    <location>
        <position position="91"/>
    </location>
    <ligand>
        <name>substrate</name>
    </ligand>
</feature>
<feature type="binding site" evidence="13">
    <location>
        <position position="162"/>
    </location>
    <ligand>
        <name>Ca(2+)</name>
        <dbReference type="ChEBI" id="CHEBI:29108"/>
    </ligand>
</feature>
<accession>A0A1G7TB07</accession>
<dbReference type="GO" id="GO:0006559">
    <property type="term" value="P:L-phenylalanine catabolic process"/>
    <property type="evidence" value="ECO:0007669"/>
    <property type="project" value="UniProtKB-UniPathway"/>
</dbReference>
<dbReference type="NCBIfam" id="TIGR01266">
    <property type="entry name" value="fum_ac_acetase"/>
    <property type="match status" value="1"/>
</dbReference>
<keyword evidence="17" id="KW-1185">Reference proteome</keyword>
<evidence type="ECO:0000259" key="14">
    <source>
        <dbReference type="Pfam" id="PF01557"/>
    </source>
</evidence>
<dbReference type="InterPro" id="IPR036462">
    <property type="entry name" value="Fumarylacetoacetase_N_sf"/>
</dbReference>
<gene>
    <name evidence="16" type="ORF">SAMN05660324_2388</name>
</gene>
<keyword evidence="7 13" id="KW-0106">Calcium</keyword>
<dbReference type="UniPathway" id="UPA00139">
    <property type="reaction ID" value="UER00341"/>
</dbReference>
<sequence>MTAFPHGVFSTPGAGRRTGVLVGDEVLDLAAASGDPVHATGSLDAFLAQGPAAWAAVREQLPRWADGPHRVPLAEVELHLPFTVADYVDFYSSRHHAENVGRIFRPGSPPLTPNWEHLPIGYHGRAGTVAVSGTDVVRPCGQRLDGDRPTFGPSRRLDVEAEVGFVVGVPAPGPVPVGAFADHVFGVCLVNDWSARDLQAWEYVPLGPFLGKSFLTSVSPWVVPLAALEHARVDPPPRGTAVLPYLDDAGLRWGLELTLEVRLNGHVVSRPPFAAMHWTAPQQLAHLTVNGATVRTGDLFASGTVSGPGRDQRGSLLELSWGGTEPLTLPDGTTRTFLEDGDTVTISATAPGADGTVIGLGAVTGTVRPARTDWSTP</sequence>
<dbReference type="InterPro" id="IPR036663">
    <property type="entry name" value="Fumarylacetoacetase_C_sf"/>
</dbReference>
<dbReference type="GO" id="GO:0004334">
    <property type="term" value="F:fumarylacetoacetase activity"/>
    <property type="evidence" value="ECO:0007669"/>
    <property type="project" value="UniProtKB-EC"/>
</dbReference>
<dbReference type="Pfam" id="PF01557">
    <property type="entry name" value="FAA_hydrolase"/>
    <property type="match status" value="1"/>
</dbReference>
<evidence type="ECO:0000256" key="6">
    <source>
        <dbReference type="ARBA" id="ARBA00022801"/>
    </source>
</evidence>
<dbReference type="GO" id="GO:0006572">
    <property type="term" value="P:L-tyrosine catabolic process"/>
    <property type="evidence" value="ECO:0007669"/>
    <property type="project" value="UniProtKB-KW"/>
</dbReference>
<dbReference type="AlphaFoldDB" id="A0A1G7TB07"/>
<dbReference type="EC" id="3.7.1.2" evidence="4"/>
<feature type="binding site" evidence="12">
    <location>
        <position position="203"/>
    </location>
    <ligand>
        <name>substrate</name>
    </ligand>
</feature>
<feature type="domain" description="Fumarylacetoacetase-like C-terminal" evidence="14">
    <location>
        <begin position="88"/>
        <end position="367"/>
    </location>
</feature>
<dbReference type="Pfam" id="PF09298">
    <property type="entry name" value="FAA_hydrolase_N"/>
    <property type="match status" value="1"/>
</dbReference>
<dbReference type="Gene3D" id="3.90.850.10">
    <property type="entry name" value="Fumarylacetoacetase-like, C-terminal domain"/>
    <property type="match status" value="1"/>
</dbReference>
<dbReference type="SUPFAM" id="SSF56529">
    <property type="entry name" value="FAH"/>
    <property type="match status" value="1"/>
</dbReference>
<evidence type="ECO:0000256" key="2">
    <source>
        <dbReference type="ARBA" id="ARBA00001946"/>
    </source>
</evidence>
<dbReference type="SUPFAM" id="SSF63433">
    <property type="entry name" value="Fumarylacetoacetate hydrolase, FAH, N-terminal domain"/>
    <property type="match status" value="1"/>
</dbReference>
<keyword evidence="9" id="KW-0828">Tyrosine catabolism</keyword>
<evidence type="ECO:0000256" key="7">
    <source>
        <dbReference type="ARBA" id="ARBA00022837"/>
    </source>
</evidence>
<dbReference type="InterPro" id="IPR011234">
    <property type="entry name" value="Fumarylacetoacetase-like_C"/>
</dbReference>
<reference evidence="17" key="1">
    <citation type="submission" date="2016-10" db="EMBL/GenBank/DDBJ databases">
        <authorList>
            <person name="Varghese N."/>
            <person name="Submissions S."/>
        </authorList>
    </citation>
    <scope>NUCLEOTIDE SEQUENCE [LARGE SCALE GENOMIC DNA]</scope>
    <source>
        <strain evidence="17">DSM 44526</strain>
    </source>
</reference>
<evidence type="ECO:0000313" key="16">
    <source>
        <dbReference type="EMBL" id="SDG32391.1"/>
    </source>
</evidence>
<keyword evidence="5 13" id="KW-0479">Metal-binding</keyword>
<dbReference type="InterPro" id="IPR015377">
    <property type="entry name" value="Fumarylacetoacetase_N"/>
</dbReference>
<evidence type="ECO:0000256" key="5">
    <source>
        <dbReference type="ARBA" id="ARBA00022723"/>
    </source>
</evidence>
<dbReference type="Proteomes" id="UP000198863">
    <property type="component" value="Unassembled WGS sequence"/>
</dbReference>
<dbReference type="GO" id="GO:0046872">
    <property type="term" value="F:metal ion binding"/>
    <property type="evidence" value="ECO:0007669"/>
    <property type="project" value="UniProtKB-KW"/>
</dbReference>
<feature type="binding site" evidence="12">
    <location>
        <position position="199"/>
    </location>
    <ligand>
        <name>substrate</name>
    </ligand>
</feature>
<comment type="cofactor">
    <cofactor evidence="2 13">
        <name>Mg(2+)</name>
        <dbReference type="ChEBI" id="CHEBI:18420"/>
    </cofactor>
</comment>
<dbReference type="GO" id="GO:1902000">
    <property type="term" value="P:homogentisate catabolic process"/>
    <property type="evidence" value="ECO:0007669"/>
    <property type="project" value="TreeGrafter"/>
</dbReference>
<evidence type="ECO:0000313" key="17">
    <source>
        <dbReference type="Proteomes" id="UP000198863"/>
    </source>
</evidence>
<evidence type="ECO:0000259" key="15">
    <source>
        <dbReference type="Pfam" id="PF09298"/>
    </source>
</evidence>
<evidence type="ECO:0000256" key="8">
    <source>
        <dbReference type="ARBA" id="ARBA00022842"/>
    </source>
</evidence>
<dbReference type="FunFam" id="3.90.850.10:FF:000011">
    <property type="entry name" value="Fumarylacetoacetase"/>
    <property type="match status" value="1"/>
</dbReference>
<feature type="binding site" evidence="13">
    <location>
        <position position="192"/>
    </location>
    <ligand>
        <name>Mg(2+)</name>
        <dbReference type="ChEBI" id="CHEBI:18420"/>
    </ligand>
</feature>
<name>A0A1G7TB07_9ACTN</name>
<evidence type="ECO:0000256" key="1">
    <source>
        <dbReference type="ARBA" id="ARBA00001913"/>
    </source>
</evidence>
<keyword evidence="8 13" id="KW-0460">Magnesium</keyword>
<feature type="binding site" evidence="13">
    <location>
        <position position="216"/>
    </location>
    <ligand>
        <name>Mg(2+)</name>
        <dbReference type="ChEBI" id="CHEBI:18420"/>
    </ligand>
</feature>